<keyword evidence="4" id="KW-1185">Reference proteome</keyword>
<evidence type="ECO:0000313" key="4">
    <source>
        <dbReference type="Proteomes" id="UP000484015"/>
    </source>
</evidence>
<dbReference type="InterPro" id="IPR035959">
    <property type="entry name" value="RutC-like_sf"/>
</dbReference>
<organism evidence="3 4">
    <name type="scientific">Pseudoduganella ginsengisoli</name>
    <dbReference type="NCBI Taxonomy" id="1462440"/>
    <lineage>
        <taxon>Bacteria</taxon>
        <taxon>Pseudomonadati</taxon>
        <taxon>Pseudomonadota</taxon>
        <taxon>Betaproteobacteria</taxon>
        <taxon>Burkholderiales</taxon>
        <taxon>Oxalobacteraceae</taxon>
        <taxon>Telluria group</taxon>
        <taxon>Pseudoduganella</taxon>
    </lineage>
</organism>
<dbReference type="EMBL" id="WNLA01000005">
    <property type="protein sequence ID" value="MTW02514.1"/>
    <property type="molecule type" value="Genomic_DNA"/>
</dbReference>
<dbReference type="AlphaFoldDB" id="A0A6L6PZC1"/>
<comment type="similarity">
    <text evidence="1">Belongs to the RutC family.</text>
</comment>
<reference evidence="3 4" key="1">
    <citation type="submission" date="2019-11" db="EMBL/GenBank/DDBJ databases">
        <title>Type strains purchased from KCTC, JCM and DSMZ.</title>
        <authorList>
            <person name="Lu H."/>
        </authorList>
    </citation>
    <scope>NUCLEOTIDE SEQUENCE [LARGE SCALE GENOMIC DNA]</scope>
    <source>
        <strain evidence="3 4">KCTC 42409</strain>
    </source>
</reference>
<dbReference type="SUPFAM" id="SSF55298">
    <property type="entry name" value="YjgF-like"/>
    <property type="match status" value="1"/>
</dbReference>
<feature type="chain" id="PRO_5027066737" evidence="2">
    <location>
        <begin position="22"/>
        <end position="159"/>
    </location>
</feature>
<evidence type="ECO:0000313" key="3">
    <source>
        <dbReference type="EMBL" id="MTW02514.1"/>
    </source>
</evidence>
<dbReference type="CDD" id="cd00448">
    <property type="entry name" value="YjgF_YER057c_UK114_family"/>
    <property type="match status" value="1"/>
</dbReference>
<comment type="caution">
    <text evidence="3">The sequence shown here is derived from an EMBL/GenBank/DDBJ whole genome shotgun (WGS) entry which is preliminary data.</text>
</comment>
<evidence type="ECO:0000256" key="1">
    <source>
        <dbReference type="ARBA" id="ARBA00010552"/>
    </source>
</evidence>
<dbReference type="RefSeq" id="WP_155438911.1">
    <property type="nucleotide sequence ID" value="NZ_WNLA01000005.1"/>
</dbReference>
<gene>
    <name evidence="3" type="ORF">GM668_10520</name>
</gene>
<dbReference type="Gene3D" id="3.30.1330.40">
    <property type="entry name" value="RutC-like"/>
    <property type="match status" value="1"/>
</dbReference>
<accession>A0A6L6PZC1</accession>
<dbReference type="PANTHER" id="PTHR11803:SF39">
    <property type="entry name" value="2-IMINOBUTANOATE_2-IMINOPROPANOATE DEAMINASE"/>
    <property type="match status" value="1"/>
</dbReference>
<dbReference type="Proteomes" id="UP000484015">
    <property type="component" value="Unassembled WGS sequence"/>
</dbReference>
<dbReference type="GO" id="GO:0019239">
    <property type="term" value="F:deaminase activity"/>
    <property type="evidence" value="ECO:0007669"/>
    <property type="project" value="TreeGrafter"/>
</dbReference>
<keyword evidence="2" id="KW-0732">Signal</keyword>
<dbReference type="OrthoDB" id="9808943at2"/>
<proteinExistence type="inferred from homology"/>
<dbReference type="InterPro" id="IPR006175">
    <property type="entry name" value="YjgF/YER057c/UK114"/>
</dbReference>
<dbReference type="PANTHER" id="PTHR11803">
    <property type="entry name" value="2-IMINOBUTANOATE/2-IMINOPROPANOATE DEAMINASE RIDA"/>
    <property type="match status" value="1"/>
</dbReference>
<feature type="signal peptide" evidence="2">
    <location>
        <begin position="1"/>
        <end position="21"/>
    </location>
</feature>
<protein>
    <submittedName>
        <fullName evidence="3">RidA family protein</fullName>
    </submittedName>
</protein>
<name>A0A6L6PZC1_9BURK</name>
<sequence length="159" mass="17348">MKRRQYRKLLGAMALSVPGLAASGTPPLEYYNATSNPARPFTQAVRAGDYVHVSGQMGTDANGLVPGGFEAQSRKAMDNIAVILKGMNLPMDSIVKCTVMMVDMNKWGDFNKIYTTYFKPDRLPARSAFGVNALALGGEVEIECLAYAPVPESEKRRAR</sequence>
<evidence type="ECO:0000256" key="2">
    <source>
        <dbReference type="SAM" id="SignalP"/>
    </source>
</evidence>
<dbReference type="GO" id="GO:0005829">
    <property type="term" value="C:cytosol"/>
    <property type="evidence" value="ECO:0007669"/>
    <property type="project" value="TreeGrafter"/>
</dbReference>
<dbReference type="FunFam" id="3.30.1330.40:FF:000001">
    <property type="entry name" value="L-PSP family endoribonuclease"/>
    <property type="match status" value="1"/>
</dbReference>
<dbReference type="Pfam" id="PF01042">
    <property type="entry name" value="Ribonuc_L-PSP"/>
    <property type="match status" value="1"/>
</dbReference>